<evidence type="ECO:0000313" key="2">
    <source>
        <dbReference type="Proteomes" id="UP000054324"/>
    </source>
</evidence>
<accession>A0A074YV49</accession>
<feature type="non-terminal residue" evidence="1">
    <location>
        <position position="89"/>
    </location>
</feature>
<dbReference type="GeneID" id="20330142"/>
<protein>
    <submittedName>
        <fullName evidence="1">Uncharacterized protein</fullName>
    </submittedName>
</protein>
<dbReference type="AlphaFoldDB" id="A0A074YV49"/>
<evidence type="ECO:0000313" key="1">
    <source>
        <dbReference type="EMBL" id="KER18563.1"/>
    </source>
</evidence>
<organism evidence="1 2">
    <name type="scientific">Opisthorchis viverrini</name>
    <name type="common">Southeast Asian liver fluke</name>
    <dbReference type="NCBI Taxonomy" id="6198"/>
    <lineage>
        <taxon>Eukaryota</taxon>
        <taxon>Metazoa</taxon>
        <taxon>Spiralia</taxon>
        <taxon>Lophotrochozoa</taxon>
        <taxon>Platyhelminthes</taxon>
        <taxon>Trematoda</taxon>
        <taxon>Digenea</taxon>
        <taxon>Opisthorchiida</taxon>
        <taxon>Opisthorchiata</taxon>
        <taxon>Opisthorchiidae</taxon>
        <taxon>Opisthorchis</taxon>
    </lineage>
</organism>
<dbReference type="KEGG" id="ovi:T265_15977"/>
<dbReference type="EMBL" id="KL599812">
    <property type="protein sequence ID" value="KER18563.1"/>
    <property type="molecule type" value="Genomic_DNA"/>
</dbReference>
<keyword evidence="2" id="KW-1185">Reference proteome</keyword>
<dbReference type="RefSeq" id="XP_009177690.1">
    <property type="nucleotide sequence ID" value="XM_009179426.1"/>
</dbReference>
<reference evidence="1 2" key="1">
    <citation type="submission" date="2013-11" db="EMBL/GenBank/DDBJ databases">
        <title>Opisthorchis viverrini - life in the bile duct.</title>
        <authorList>
            <person name="Young N.D."/>
            <person name="Nagarajan N."/>
            <person name="Lin S.J."/>
            <person name="Korhonen P.K."/>
            <person name="Jex A.R."/>
            <person name="Hall R.S."/>
            <person name="Safavi-Hemami H."/>
            <person name="Kaewkong W."/>
            <person name="Bertrand D."/>
            <person name="Gao S."/>
            <person name="Seet Q."/>
            <person name="Wongkham S."/>
            <person name="Teh B.T."/>
            <person name="Wongkham C."/>
            <person name="Intapan P.M."/>
            <person name="Maleewong W."/>
            <person name="Yang X."/>
            <person name="Hu M."/>
            <person name="Wang Z."/>
            <person name="Hofmann A."/>
            <person name="Sternberg P.W."/>
            <person name="Tan P."/>
            <person name="Wang J."/>
            <person name="Gasser R.B."/>
        </authorList>
    </citation>
    <scope>NUCLEOTIDE SEQUENCE [LARGE SCALE GENOMIC DNA]</scope>
</reference>
<sequence>MALPLSVSSQKTDNRKQVTGKFIKQCSKCSTNPNQADAHPDTKVLSATGLFQLLLARQLREMGQGHRSLTIFTTMAMAHVTGMSDENPR</sequence>
<gene>
    <name evidence="1" type="ORF">T265_15977</name>
</gene>
<dbReference type="Proteomes" id="UP000054324">
    <property type="component" value="Unassembled WGS sequence"/>
</dbReference>
<proteinExistence type="predicted"/>
<dbReference type="CTD" id="20330142"/>
<name>A0A074YV49_OPIVI</name>